<feature type="transmembrane region" description="Helical" evidence="1">
    <location>
        <begin position="133"/>
        <end position="152"/>
    </location>
</feature>
<feature type="transmembrane region" description="Helical" evidence="1">
    <location>
        <begin position="185"/>
        <end position="203"/>
    </location>
</feature>
<evidence type="ECO:0000256" key="1">
    <source>
        <dbReference type="SAM" id="Phobius"/>
    </source>
</evidence>
<sequence>MLKCRCSRTATQDSRHYTQKAPNINDFFATCFRNELFAGFGPMIILIAEVILQMRVYALYGTNKKLFVVFVLISMALFGFNILQMSTLFCESIYSNECDSGGCFLKRDHYRRAFIPPFDDQPFVCIDALPISGIGWAVTSFVELLLFLLVTFKAQVGKVHRNVLHGPGIFSDTNDIATAMARDSVAYFAAIFTACLAGTILVFTSERNVFGRFSEFFNFIRNAYEIIVITIMTILAPKLILDLRARYYGTEEVKSTQLSWNFEAPVHSAICRDSGTEHTLN</sequence>
<dbReference type="Proteomes" id="UP000757232">
    <property type="component" value="Unassembled WGS sequence"/>
</dbReference>
<keyword evidence="1" id="KW-1133">Transmembrane helix</keyword>
<keyword evidence="1" id="KW-0472">Membrane</keyword>
<proteinExistence type="predicted"/>
<name>A0A9Q5NFD8_SANBA</name>
<reference evidence="2" key="1">
    <citation type="submission" date="2016-06" db="EMBL/GenBank/DDBJ databases">
        <title>Draft Genome sequence of the fungus Inonotus baumii.</title>
        <authorList>
            <person name="Zhu H."/>
            <person name="Lin W."/>
        </authorList>
    </citation>
    <scope>NUCLEOTIDE SEQUENCE</scope>
    <source>
        <strain evidence="2">821</strain>
    </source>
</reference>
<comment type="caution">
    <text evidence="2">The sequence shown here is derived from an EMBL/GenBank/DDBJ whole genome shotgun (WGS) entry which is preliminary data.</text>
</comment>
<keyword evidence="1" id="KW-0812">Transmembrane</keyword>
<feature type="transmembrane region" description="Helical" evidence="1">
    <location>
        <begin position="36"/>
        <end position="54"/>
    </location>
</feature>
<feature type="transmembrane region" description="Helical" evidence="1">
    <location>
        <begin position="66"/>
        <end position="83"/>
    </location>
</feature>
<dbReference type="OrthoDB" id="2952413at2759"/>
<organism evidence="2 3">
    <name type="scientific">Sanghuangporus baumii</name>
    <name type="common">Phellinus baumii</name>
    <dbReference type="NCBI Taxonomy" id="108892"/>
    <lineage>
        <taxon>Eukaryota</taxon>
        <taxon>Fungi</taxon>
        <taxon>Dikarya</taxon>
        <taxon>Basidiomycota</taxon>
        <taxon>Agaricomycotina</taxon>
        <taxon>Agaricomycetes</taxon>
        <taxon>Hymenochaetales</taxon>
        <taxon>Hymenochaetaceae</taxon>
        <taxon>Sanghuangporus</taxon>
    </lineage>
</organism>
<evidence type="ECO:0000313" key="2">
    <source>
        <dbReference type="EMBL" id="OCB92224.1"/>
    </source>
</evidence>
<dbReference type="EMBL" id="LNZH02000012">
    <property type="protein sequence ID" value="OCB92224.1"/>
    <property type="molecule type" value="Genomic_DNA"/>
</dbReference>
<dbReference type="AlphaFoldDB" id="A0A9Q5NFD8"/>
<feature type="transmembrane region" description="Helical" evidence="1">
    <location>
        <begin position="223"/>
        <end position="241"/>
    </location>
</feature>
<accession>A0A9Q5NFD8</accession>
<keyword evidence="3" id="KW-1185">Reference proteome</keyword>
<protein>
    <submittedName>
        <fullName evidence="2">Uncharacterized protein</fullName>
    </submittedName>
</protein>
<gene>
    <name evidence="2" type="ORF">A7U60_g375</name>
</gene>
<evidence type="ECO:0000313" key="3">
    <source>
        <dbReference type="Proteomes" id="UP000757232"/>
    </source>
</evidence>